<evidence type="ECO:0000313" key="9">
    <source>
        <dbReference type="EMBL" id="OJJ31360.1"/>
    </source>
</evidence>
<gene>
    <name evidence="9" type="ORF">ASPWEDRAFT_45306</name>
</gene>
<sequence length="323" mass="34163">MRVCLSTLVSPFLYIITDVIAAGHVRAVGPGITAVQVGDPVLLSFDSCQSCSHCSAGHPAYCDSFPVKNYVGRPGPTKGDEKVWGSFFGQSSFAQFSIVSEGSIVNAKGLVENDDELKLFSPLGCGFQTGVGAVLNVTAATEQDAVMVLGVGGVGFAAIMAAKVKGCRAIIAVDRVAERLQLAKELGATHIINTAEISISETLDKDPSIRPSIAIDTTGVPALLEEALEALGKRGKLVIVGIPPFGYNLPFAGGKHLTTGKSVMGCMEGDSVPEKALKDMIQWYRDGKFPIEKLVSYFPAAEYKEAVDKLKDGSVIKPVLVWK</sequence>
<dbReference type="EMBL" id="KV878216">
    <property type="protein sequence ID" value="OJJ31360.1"/>
    <property type="molecule type" value="Genomic_DNA"/>
</dbReference>
<comment type="similarity">
    <text evidence="2">Belongs to the zinc-containing alcohol dehydrogenase family.</text>
</comment>
<dbReference type="GO" id="GO:0046872">
    <property type="term" value="F:metal ion binding"/>
    <property type="evidence" value="ECO:0007669"/>
    <property type="project" value="UniProtKB-KW"/>
</dbReference>
<feature type="domain" description="Alcohol dehydrogenase-like C-terminal" evidence="7">
    <location>
        <begin position="153"/>
        <end position="283"/>
    </location>
</feature>
<dbReference type="Gene3D" id="3.90.180.10">
    <property type="entry name" value="Medium-chain alcohol dehydrogenases, catalytic domain"/>
    <property type="match status" value="1"/>
</dbReference>
<protein>
    <recommendedName>
        <fullName evidence="11">Enoyl reductase (ER) domain-containing protein</fullName>
    </recommendedName>
</protein>
<dbReference type="InterPro" id="IPR013149">
    <property type="entry name" value="ADH-like_C"/>
</dbReference>
<dbReference type="InterPro" id="IPR013154">
    <property type="entry name" value="ADH-like_N"/>
</dbReference>
<accession>A0A1L9R8W1</accession>
<evidence type="ECO:0000256" key="2">
    <source>
        <dbReference type="ARBA" id="ARBA00008072"/>
    </source>
</evidence>
<feature type="chain" id="PRO_5012431287" description="Enoyl reductase (ER) domain-containing protein" evidence="6">
    <location>
        <begin position="28"/>
        <end position="323"/>
    </location>
</feature>
<keyword evidence="3" id="KW-0479">Metal-binding</keyword>
<evidence type="ECO:0000256" key="5">
    <source>
        <dbReference type="ARBA" id="ARBA00023002"/>
    </source>
</evidence>
<dbReference type="GO" id="GO:0016491">
    <property type="term" value="F:oxidoreductase activity"/>
    <property type="evidence" value="ECO:0007669"/>
    <property type="project" value="UniProtKB-KW"/>
</dbReference>
<keyword evidence="4" id="KW-0862">Zinc</keyword>
<evidence type="ECO:0000259" key="8">
    <source>
        <dbReference type="Pfam" id="PF08240"/>
    </source>
</evidence>
<keyword evidence="6" id="KW-0732">Signal</keyword>
<proteinExistence type="inferred from homology"/>
<evidence type="ECO:0008006" key="11">
    <source>
        <dbReference type="Google" id="ProtNLM"/>
    </source>
</evidence>
<dbReference type="Gene3D" id="3.40.50.720">
    <property type="entry name" value="NAD(P)-binding Rossmann-like Domain"/>
    <property type="match status" value="1"/>
</dbReference>
<evidence type="ECO:0000313" key="10">
    <source>
        <dbReference type="Proteomes" id="UP000184383"/>
    </source>
</evidence>
<evidence type="ECO:0000256" key="4">
    <source>
        <dbReference type="ARBA" id="ARBA00022833"/>
    </source>
</evidence>
<dbReference type="AlphaFoldDB" id="A0A1L9R8W1"/>
<dbReference type="GeneID" id="63752349"/>
<dbReference type="SUPFAM" id="SSF50129">
    <property type="entry name" value="GroES-like"/>
    <property type="match status" value="1"/>
</dbReference>
<dbReference type="VEuPathDB" id="FungiDB:ASPWEDRAFT_45306"/>
<organism evidence="9 10">
    <name type="scientific">Aspergillus wentii DTO 134E9</name>
    <dbReference type="NCBI Taxonomy" id="1073089"/>
    <lineage>
        <taxon>Eukaryota</taxon>
        <taxon>Fungi</taxon>
        <taxon>Dikarya</taxon>
        <taxon>Ascomycota</taxon>
        <taxon>Pezizomycotina</taxon>
        <taxon>Eurotiomycetes</taxon>
        <taxon>Eurotiomycetidae</taxon>
        <taxon>Eurotiales</taxon>
        <taxon>Aspergillaceae</taxon>
        <taxon>Aspergillus</taxon>
        <taxon>Aspergillus subgen. Cremei</taxon>
    </lineage>
</organism>
<name>A0A1L9R8W1_ASPWE</name>
<dbReference type="Pfam" id="PF08240">
    <property type="entry name" value="ADH_N"/>
    <property type="match status" value="1"/>
</dbReference>
<dbReference type="SUPFAM" id="SSF51735">
    <property type="entry name" value="NAD(P)-binding Rossmann-fold domains"/>
    <property type="match status" value="1"/>
</dbReference>
<comment type="cofactor">
    <cofactor evidence="1">
        <name>Zn(2+)</name>
        <dbReference type="ChEBI" id="CHEBI:29105"/>
    </cofactor>
</comment>
<dbReference type="InterPro" id="IPR036291">
    <property type="entry name" value="NAD(P)-bd_dom_sf"/>
</dbReference>
<keyword evidence="5" id="KW-0560">Oxidoreductase</keyword>
<dbReference type="STRING" id="1073089.A0A1L9R8W1"/>
<dbReference type="OrthoDB" id="1560166at2759"/>
<dbReference type="RefSeq" id="XP_040685037.1">
    <property type="nucleotide sequence ID" value="XM_040836501.1"/>
</dbReference>
<feature type="signal peptide" evidence="6">
    <location>
        <begin position="1"/>
        <end position="27"/>
    </location>
</feature>
<reference evidence="10" key="1">
    <citation type="journal article" date="2017" name="Genome Biol.">
        <title>Comparative genomics reveals high biological diversity and specific adaptations in the industrially and medically important fungal genus Aspergillus.</title>
        <authorList>
            <person name="de Vries R.P."/>
            <person name="Riley R."/>
            <person name="Wiebenga A."/>
            <person name="Aguilar-Osorio G."/>
            <person name="Amillis S."/>
            <person name="Uchima C.A."/>
            <person name="Anderluh G."/>
            <person name="Asadollahi M."/>
            <person name="Askin M."/>
            <person name="Barry K."/>
            <person name="Battaglia E."/>
            <person name="Bayram O."/>
            <person name="Benocci T."/>
            <person name="Braus-Stromeyer S.A."/>
            <person name="Caldana C."/>
            <person name="Canovas D."/>
            <person name="Cerqueira G.C."/>
            <person name="Chen F."/>
            <person name="Chen W."/>
            <person name="Choi C."/>
            <person name="Clum A."/>
            <person name="Dos Santos R.A."/>
            <person name="Damasio A.R."/>
            <person name="Diallinas G."/>
            <person name="Emri T."/>
            <person name="Fekete E."/>
            <person name="Flipphi M."/>
            <person name="Freyberg S."/>
            <person name="Gallo A."/>
            <person name="Gournas C."/>
            <person name="Habgood R."/>
            <person name="Hainaut M."/>
            <person name="Harispe M.L."/>
            <person name="Henrissat B."/>
            <person name="Hilden K.S."/>
            <person name="Hope R."/>
            <person name="Hossain A."/>
            <person name="Karabika E."/>
            <person name="Karaffa L."/>
            <person name="Karanyi Z."/>
            <person name="Krasevec N."/>
            <person name="Kuo A."/>
            <person name="Kusch H."/>
            <person name="LaButti K."/>
            <person name="Lagendijk E.L."/>
            <person name="Lapidus A."/>
            <person name="Levasseur A."/>
            <person name="Lindquist E."/>
            <person name="Lipzen A."/>
            <person name="Logrieco A.F."/>
            <person name="MacCabe A."/>
            <person name="Maekelae M.R."/>
            <person name="Malavazi I."/>
            <person name="Melin P."/>
            <person name="Meyer V."/>
            <person name="Mielnichuk N."/>
            <person name="Miskei M."/>
            <person name="Molnar A.P."/>
            <person name="Mule G."/>
            <person name="Ngan C.Y."/>
            <person name="Orejas M."/>
            <person name="Orosz E."/>
            <person name="Ouedraogo J.P."/>
            <person name="Overkamp K.M."/>
            <person name="Park H.-S."/>
            <person name="Perrone G."/>
            <person name="Piumi F."/>
            <person name="Punt P.J."/>
            <person name="Ram A.F."/>
            <person name="Ramon A."/>
            <person name="Rauscher S."/>
            <person name="Record E."/>
            <person name="Riano-Pachon D.M."/>
            <person name="Robert V."/>
            <person name="Roehrig J."/>
            <person name="Ruller R."/>
            <person name="Salamov A."/>
            <person name="Salih N.S."/>
            <person name="Samson R.A."/>
            <person name="Sandor E."/>
            <person name="Sanguinetti M."/>
            <person name="Schuetze T."/>
            <person name="Sepcic K."/>
            <person name="Shelest E."/>
            <person name="Sherlock G."/>
            <person name="Sophianopoulou V."/>
            <person name="Squina F.M."/>
            <person name="Sun H."/>
            <person name="Susca A."/>
            <person name="Todd R.B."/>
            <person name="Tsang A."/>
            <person name="Unkles S.E."/>
            <person name="van de Wiele N."/>
            <person name="van Rossen-Uffink D."/>
            <person name="Oliveira J.V."/>
            <person name="Vesth T.C."/>
            <person name="Visser J."/>
            <person name="Yu J.-H."/>
            <person name="Zhou M."/>
            <person name="Andersen M.R."/>
            <person name="Archer D.B."/>
            <person name="Baker S.E."/>
            <person name="Benoit I."/>
            <person name="Brakhage A.A."/>
            <person name="Braus G.H."/>
            <person name="Fischer R."/>
            <person name="Frisvad J.C."/>
            <person name="Goldman G.H."/>
            <person name="Houbraken J."/>
            <person name="Oakley B."/>
            <person name="Pocsi I."/>
            <person name="Scazzocchio C."/>
            <person name="Seiboth B."/>
            <person name="vanKuyk P.A."/>
            <person name="Wortman J."/>
            <person name="Dyer P.S."/>
            <person name="Grigoriev I.V."/>
        </authorList>
    </citation>
    <scope>NUCLEOTIDE SEQUENCE [LARGE SCALE GENOMIC DNA]</scope>
    <source>
        <strain evidence="10">DTO 134E9</strain>
    </source>
</reference>
<keyword evidence="10" id="KW-1185">Reference proteome</keyword>
<evidence type="ECO:0000259" key="7">
    <source>
        <dbReference type="Pfam" id="PF00107"/>
    </source>
</evidence>
<dbReference type="Pfam" id="PF00107">
    <property type="entry name" value="ADH_zinc_N"/>
    <property type="match status" value="1"/>
</dbReference>
<dbReference type="Proteomes" id="UP000184383">
    <property type="component" value="Unassembled WGS sequence"/>
</dbReference>
<dbReference type="InterPro" id="IPR011032">
    <property type="entry name" value="GroES-like_sf"/>
</dbReference>
<evidence type="ECO:0000256" key="6">
    <source>
        <dbReference type="SAM" id="SignalP"/>
    </source>
</evidence>
<feature type="domain" description="Alcohol dehydrogenase-like N-terminal" evidence="8">
    <location>
        <begin position="21"/>
        <end position="106"/>
    </location>
</feature>
<dbReference type="PANTHER" id="PTHR43350">
    <property type="entry name" value="NAD-DEPENDENT ALCOHOL DEHYDROGENASE"/>
    <property type="match status" value="1"/>
</dbReference>
<dbReference type="PANTHER" id="PTHR43350:SF18">
    <property type="entry name" value="ENOYL REDUCTASE (ER) DOMAIN-CONTAINING PROTEIN"/>
    <property type="match status" value="1"/>
</dbReference>
<evidence type="ECO:0000256" key="3">
    <source>
        <dbReference type="ARBA" id="ARBA00022723"/>
    </source>
</evidence>
<evidence type="ECO:0000256" key="1">
    <source>
        <dbReference type="ARBA" id="ARBA00001947"/>
    </source>
</evidence>